<dbReference type="EMBL" id="KV427679">
    <property type="protein sequence ID" value="KZT00695.1"/>
    <property type="molecule type" value="Genomic_DNA"/>
</dbReference>
<evidence type="ECO:0000313" key="3">
    <source>
        <dbReference type="EMBL" id="KZT00695.1"/>
    </source>
</evidence>
<keyword evidence="4" id="KW-1185">Reference proteome</keyword>
<proteinExistence type="predicted"/>
<feature type="compositionally biased region" description="Basic residues" evidence="1">
    <location>
        <begin position="116"/>
        <end position="126"/>
    </location>
</feature>
<dbReference type="InterPro" id="IPR013087">
    <property type="entry name" value="Znf_C2H2_type"/>
</dbReference>
<organism evidence="3 4">
    <name type="scientific">Laetiporus sulphureus 93-53</name>
    <dbReference type="NCBI Taxonomy" id="1314785"/>
    <lineage>
        <taxon>Eukaryota</taxon>
        <taxon>Fungi</taxon>
        <taxon>Dikarya</taxon>
        <taxon>Basidiomycota</taxon>
        <taxon>Agaricomycotina</taxon>
        <taxon>Agaricomycetes</taxon>
        <taxon>Polyporales</taxon>
        <taxon>Laetiporus</taxon>
    </lineage>
</organism>
<name>A0A165BBU7_9APHY</name>
<dbReference type="GeneID" id="63827179"/>
<dbReference type="PROSITE" id="PS00028">
    <property type="entry name" value="ZINC_FINGER_C2H2_1"/>
    <property type="match status" value="1"/>
</dbReference>
<feature type="domain" description="C2H2-type" evidence="2">
    <location>
        <begin position="42"/>
        <end position="65"/>
    </location>
</feature>
<evidence type="ECO:0000313" key="4">
    <source>
        <dbReference type="Proteomes" id="UP000076871"/>
    </source>
</evidence>
<dbReference type="OrthoDB" id="1921166at2759"/>
<dbReference type="InParanoid" id="A0A165BBU7"/>
<protein>
    <recommendedName>
        <fullName evidence="2">C2H2-type domain-containing protein</fullName>
    </recommendedName>
</protein>
<dbReference type="Proteomes" id="UP000076871">
    <property type="component" value="Unassembled WGS sequence"/>
</dbReference>
<gene>
    <name evidence="3" type="ORF">LAESUDRAFT_732005</name>
</gene>
<evidence type="ECO:0000256" key="1">
    <source>
        <dbReference type="SAM" id="MobiDB-lite"/>
    </source>
</evidence>
<dbReference type="AlphaFoldDB" id="A0A165BBU7"/>
<evidence type="ECO:0000259" key="2">
    <source>
        <dbReference type="PROSITE" id="PS00028"/>
    </source>
</evidence>
<dbReference type="RefSeq" id="XP_040758435.1">
    <property type="nucleotide sequence ID" value="XM_040910150.1"/>
</dbReference>
<accession>A0A165BBU7</accession>
<reference evidence="3 4" key="1">
    <citation type="journal article" date="2016" name="Mol. Biol. Evol.">
        <title>Comparative Genomics of Early-Diverging Mushroom-Forming Fungi Provides Insights into the Origins of Lignocellulose Decay Capabilities.</title>
        <authorList>
            <person name="Nagy L.G."/>
            <person name="Riley R."/>
            <person name="Tritt A."/>
            <person name="Adam C."/>
            <person name="Daum C."/>
            <person name="Floudas D."/>
            <person name="Sun H."/>
            <person name="Yadav J.S."/>
            <person name="Pangilinan J."/>
            <person name="Larsson K.H."/>
            <person name="Matsuura K."/>
            <person name="Barry K."/>
            <person name="Labutti K."/>
            <person name="Kuo R."/>
            <person name="Ohm R.A."/>
            <person name="Bhattacharya S.S."/>
            <person name="Shirouzu T."/>
            <person name="Yoshinaga Y."/>
            <person name="Martin F.M."/>
            <person name="Grigoriev I.V."/>
            <person name="Hibbett D.S."/>
        </authorList>
    </citation>
    <scope>NUCLEOTIDE SEQUENCE [LARGE SCALE GENOMIC DNA]</scope>
    <source>
        <strain evidence="3 4">93-53</strain>
    </source>
</reference>
<sequence length="126" mass="14366">MHIRTAHVLGNSCKWGECQRKGDYSNLKRHANGDRLCIKWRCPLVKCDLLLSRVGSLVRHLKTKHYCVSGDGVEGEDDIESARSSLRDAKEALRPLEASEASRKRVLDEDLDQSARKRPNKRVRSQ</sequence>
<feature type="region of interest" description="Disordered" evidence="1">
    <location>
        <begin position="90"/>
        <end position="126"/>
    </location>
</feature>